<sequence length="66" mass="7469">MARPARRAGSCTESSDDHIRTALYRTTGHDLFLVPARGILPDRTVRRGNLTEGLYIGLDYEKVYFV</sequence>
<protein>
    <submittedName>
        <fullName evidence="1">Uncharacterized protein</fullName>
    </submittedName>
</protein>
<comment type="caution">
    <text evidence="1">The sequence shown here is derived from an EMBL/GenBank/DDBJ whole genome shotgun (WGS) entry which is preliminary data.</text>
</comment>
<dbReference type="AlphaFoldDB" id="A0A2G4RBJ7"/>
<evidence type="ECO:0000313" key="2">
    <source>
        <dbReference type="Proteomes" id="UP000228751"/>
    </source>
</evidence>
<name>A0A2G4RBJ7_9PROT</name>
<dbReference type="Proteomes" id="UP000228751">
    <property type="component" value="Unassembled WGS sequence"/>
</dbReference>
<proteinExistence type="predicted"/>
<reference evidence="1 2" key="1">
    <citation type="submission" date="2017-10" db="EMBL/GenBank/DDBJ databases">
        <title>Genomic analysis of the genus Acetobacter.</title>
        <authorList>
            <person name="Kim K.H."/>
            <person name="Chun B.H."/>
            <person name="Son A.R."/>
            <person name="Jeon C.O."/>
        </authorList>
    </citation>
    <scope>NUCLEOTIDE SEQUENCE [LARGE SCALE GENOMIC DNA]</scope>
    <source>
        <strain evidence="1 2">LHT 2458</strain>
    </source>
</reference>
<organism evidence="1 2">
    <name type="scientific">Acetobacter pomorum</name>
    <dbReference type="NCBI Taxonomy" id="65959"/>
    <lineage>
        <taxon>Bacteria</taxon>
        <taxon>Pseudomonadati</taxon>
        <taxon>Pseudomonadota</taxon>
        <taxon>Alphaproteobacteria</taxon>
        <taxon>Acetobacterales</taxon>
        <taxon>Acetobacteraceae</taxon>
        <taxon>Acetobacter</taxon>
    </lineage>
</organism>
<gene>
    <name evidence="1" type="ORF">CSR02_08865</name>
</gene>
<dbReference type="EMBL" id="PEBQ01000121">
    <property type="protein sequence ID" value="PHY93946.1"/>
    <property type="molecule type" value="Genomic_DNA"/>
</dbReference>
<evidence type="ECO:0000313" key="1">
    <source>
        <dbReference type="EMBL" id="PHY93946.1"/>
    </source>
</evidence>
<accession>A0A2G4RBJ7</accession>
<keyword evidence="2" id="KW-1185">Reference proteome</keyword>